<keyword evidence="4 6" id="KW-1133">Transmembrane helix</keyword>
<feature type="transmembrane region" description="Helical" evidence="6">
    <location>
        <begin position="30"/>
        <end position="49"/>
    </location>
</feature>
<gene>
    <name evidence="7" type="ORF">DEM25_017295</name>
</gene>
<feature type="transmembrane region" description="Helical" evidence="6">
    <location>
        <begin position="134"/>
        <end position="153"/>
    </location>
</feature>
<feature type="transmembrane region" description="Helical" evidence="6">
    <location>
        <begin position="181"/>
        <end position="204"/>
    </location>
</feature>
<dbReference type="EMBL" id="QFWV02000009">
    <property type="protein sequence ID" value="RKF05571.1"/>
    <property type="molecule type" value="Genomic_DNA"/>
</dbReference>
<sequence length="341" mass="34663">MSGGFKAEGRAPHPKVSVATRILTAKETGVLLALIVMCAFLALATESFLTTTNLLNVGRQVSLLGIMAVGMTFVLVAGEIDLSVGSTYALAGLGTGMLIVAGWALAPALVAGLLIGAAIGLVNGFLSTYGRLPSLIATLGMLSIVRGTALLITGGQPVTVNERNGADAEVLATFEFLGQGYLFGIVPMQLVFFAAVAALGWLVLARTAFGFRVFAVGGSTKAARVSGIHVNGVKIWAFVIMGVMAALAGILSMAFLPSGQAGRTGLGLELDVIAAVVVGGASLAGGIGTIPGTVLGVLIIGVLRNGLVLMGVSPFMQEVMIGLVIIIAVAIDKWSMRSRPG</sequence>
<dbReference type="PANTHER" id="PTHR32196">
    <property type="entry name" value="ABC TRANSPORTER PERMEASE PROTEIN YPHD-RELATED-RELATED"/>
    <property type="match status" value="1"/>
</dbReference>
<organism evidence="7 8">
    <name type="scientific">Oceaniradius stylonematis</name>
    <dbReference type="NCBI Taxonomy" id="2184161"/>
    <lineage>
        <taxon>Bacteria</taxon>
        <taxon>Pseudomonadati</taxon>
        <taxon>Pseudomonadota</taxon>
        <taxon>Alphaproteobacteria</taxon>
        <taxon>Hyphomicrobiales</taxon>
        <taxon>Ahrensiaceae</taxon>
        <taxon>Oceaniradius</taxon>
    </lineage>
</organism>
<comment type="caution">
    <text evidence="7">The sequence shown here is derived from an EMBL/GenBank/DDBJ whole genome shotgun (WGS) entry which is preliminary data.</text>
</comment>
<keyword evidence="3 6" id="KW-0812">Transmembrane</keyword>
<accession>A0A3A8AIP1</accession>
<dbReference type="OrthoDB" id="6384190at2"/>
<evidence type="ECO:0000256" key="1">
    <source>
        <dbReference type="ARBA" id="ARBA00004651"/>
    </source>
</evidence>
<proteinExistence type="predicted"/>
<feature type="transmembrane region" description="Helical" evidence="6">
    <location>
        <begin position="98"/>
        <end position="122"/>
    </location>
</feature>
<name>A0A3A8AIP1_9HYPH</name>
<feature type="transmembrane region" description="Helical" evidence="6">
    <location>
        <begin position="272"/>
        <end position="300"/>
    </location>
</feature>
<keyword evidence="2" id="KW-1003">Cell membrane</keyword>
<evidence type="ECO:0000256" key="3">
    <source>
        <dbReference type="ARBA" id="ARBA00022692"/>
    </source>
</evidence>
<dbReference type="PANTHER" id="PTHR32196:SF72">
    <property type="entry name" value="RIBOSE IMPORT PERMEASE PROTEIN RBSC"/>
    <property type="match status" value="1"/>
</dbReference>
<protein>
    <submittedName>
        <fullName evidence="7">ABC transporter permease</fullName>
    </submittedName>
</protein>
<reference evidence="7 8" key="1">
    <citation type="journal article" date="2018" name="Int. J. Syst. Bacteriol.">
        <title>Oceaniradius stylonemae gen. nov., sp. nov., isolated from a red alga, Stylonema cornu-cervi.</title>
        <authorList>
            <person name="Jeong S."/>
        </authorList>
    </citation>
    <scope>NUCLEOTIDE SEQUENCE [LARGE SCALE GENOMIC DNA]</scope>
    <source>
        <strain evidence="7 8">StC1</strain>
    </source>
</reference>
<keyword evidence="8" id="KW-1185">Reference proteome</keyword>
<dbReference type="GO" id="GO:0005886">
    <property type="term" value="C:plasma membrane"/>
    <property type="evidence" value="ECO:0007669"/>
    <property type="project" value="UniProtKB-SubCell"/>
</dbReference>
<dbReference type="AlphaFoldDB" id="A0A3A8AIP1"/>
<feature type="transmembrane region" description="Helical" evidence="6">
    <location>
        <begin position="235"/>
        <end position="256"/>
    </location>
</feature>
<evidence type="ECO:0000256" key="4">
    <source>
        <dbReference type="ARBA" id="ARBA00022989"/>
    </source>
</evidence>
<dbReference type="InterPro" id="IPR001851">
    <property type="entry name" value="ABC_transp_permease"/>
</dbReference>
<evidence type="ECO:0000313" key="7">
    <source>
        <dbReference type="EMBL" id="RKF05571.1"/>
    </source>
</evidence>
<feature type="transmembrane region" description="Helical" evidence="6">
    <location>
        <begin position="61"/>
        <end position="78"/>
    </location>
</feature>
<keyword evidence="5 6" id="KW-0472">Membrane</keyword>
<feature type="transmembrane region" description="Helical" evidence="6">
    <location>
        <begin position="307"/>
        <end position="331"/>
    </location>
</feature>
<evidence type="ECO:0000313" key="8">
    <source>
        <dbReference type="Proteomes" id="UP000246132"/>
    </source>
</evidence>
<dbReference type="Proteomes" id="UP000246132">
    <property type="component" value="Unassembled WGS sequence"/>
</dbReference>
<evidence type="ECO:0000256" key="2">
    <source>
        <dbReference type="ARBA" id="ARBA00022475"/>
    </source>
</evidence>
<comment type="subcellular location">
    <subcellularLocation>
        <location evidence="1">Cell membrane</location>
        <topology evidence="1">Multi-pass membrane protein</topology>
    </subcellularLocation>
</comment>
<evidence type="ECO:0000256" key="6">
    <source>
        <dbReference type="SAM" id="Phobius"/>
    </source>
</evidence>
<evidence type="ECO:0000256" key="5">
    <source>
        <dbReference type="ARBA" id="ARBA00023136"/>
    </source>
</evidence>
<dbReference type="CDD" id="cd06579">
    <property type="entry name" value="TM_PBP1_transp_AraH_like"/>
    <property type="match status" value="1"/>
</dbReference>
<dbReference type="GO" id="GO:0022857">
    <property type="term" value="F:transmembrane transporter activity"/>
    <property type="evidence" value="ECO:0007669"/>
    <property type="project" value="InterPro"/>
</dbReference>
<dbReference type="Pfam" id="PF02653">
    <property type="entry name" value="BPD_transp_2"/>
    <property type="match status" value="1"/>
</dbReference>